<protein>
    <submittedName>
        <fullName evidence="2 4">Uncharacterized protein</fullName>
    </submittedName>
</protein>
<keyword evidence="3" id="KW-1185">Reference proteome</keyword>
<dbReference type="GeneID" id="54463347"/>
<gene>
    <name evidence="2 4" type="ORF">BDZ99DRAFT_481965</name>
</gene>
<feature type="region of interest" description="Disordered" evidence="1">
    <location>
        <begin position="129"/>
        <end position="149"/>
    </location>
</feature>
<evidence type="ECO:0000313" key="3">
    <source>
        <dbReference type="Proteomes" id="UP000504636"/>
    </source>
</evidence>
<feature type="region of interest" description="Disordered" evidence="1">
    <location>
        <begin position="1"/>
        <end position="117"/>
    </location>
</feature>
<organism evidence="2">
    <name type="scientific">Mytilinidion resinicola</name>
    <dbReference type="NCBI Taxonomy" id="574789"/>
    <lineage>
        <taxon>Eukaryota</taxon>
        <taxon>Fungi</taxon>
        <taxon>Dikarya</taxon>
        <taxon>Ascomycota</taxon>
        <taxon>Pezizomycotina</taxon>
        <taxon>Dothideomycetes</taxon>
        <taxon>Pleosporomycetidae</taxon>
        <taxon>Mytilinidiales</taxon>
        <taxon>Mytilinidiaceae</taxon>
        <taxon>Mytilinidion</taxon>
    </lineage>
</organism>
<accession>A0A6A6Y4V1</accession>
<dbReference type="Proteomes" id="UP000504636">
    <property type="component" value="Unplaced"/>
</dbReference>
<evidence type="ECO:0000313" key="2">
    <source>
        <dbReference type="EMBL" id="KAF2803543.1"/>
    </source>
</evidence>
<feature type="compositionally biased region" description="Polar residues" evidence="1">
    <location>
        <begin position="22"/>
        <end position="77"/>
    </location>
</feature>
<sequence length="149" mass="16219">MTAEKFALVPEISKENNEKPESNVQLTFGPPCTTTSQLHPFTDTTRVSNPFQSATTPPTYPQIASTTDPASDLTSRNDPGPAHDGSSLLTESNLSAHDSSLHHEAARSDRDRKEGIKKAATELGFKLADDDIPPLHEGKTPMEFWMAES</sequence>
<dbReference type="EMBL" id="MU003717">
    <property type="protein sequence ID" value="KAF2803543.1"/>
    <property type="molecule type" value="Genomic_DNA"/>
</dbReference>
<reference evidence="4" key="3">
    <citation type="submission" date="2025-04" db="UniProtKB">
        <authorList>
            <consortium name="RefSeq"/>
        </authorList>
    </citation>
    <scope>IDENTIFICATION</scope>
    <source>
        <strain evidence="4">CBS 304.34</strain>
    </source>
</reference>
<feature type="compositionally biased region" description="Polar residues" evidence="1">
    <location>
        <begin position="87"/>
        <end position="98"/>
    </location>
</feature>
<reference evidence="4" key="2">
    <citation type="submission" date="2020-04" db="EMBL/GenBank/DDBJ databases">
        <authorList>
            <consortium name="NCBI Genome Project"/>
        </authorList>
    </citation>
    <scope>NUCLEOTIDE SEQUENCE</scope>
    <source>
        <strain evidence="4">CBS 304.34</strain>
    </source>
</reference>
<proteinExistence type="predicted"/>
<reference evidence="2 4" key="1">
    <citation type="journal article" date="2020" name="Stud. Mycol.">
        <title>101 Dothideomycetes genomes: a test case for predicting lifestyles and emergence of pathogens.</title>
        <authorList>
            <person name="Haridas S."/>
            <person name="Albert R."/>
            <person name="Binder M."/>
            <person name="Bloem J."/>
            <person name="Labutti K."/>
            <person name="Salamov A."/>
            <person name="Andreopoulos B."/>
            <person name="Baker S."/>
            <person name="Barry K."/>
            <person name="Bills G."/>
            <person name="Bluhm B."/>
            <person name="Cannon C."/>
            <person name="Castanera R."/>
            <person name="Culley D."/>
            <person name="Daum C."/>
            <person name="Ezra D."/>
            <person name="Gonzalez J."/>
            <person name="Henrissat B."/>
            <person name="Kuo A."/>
            <person name="Liang C."/>
            <person name="Lipzen A."/>
            <person name="Lutzoni F."/>
            <person name="Magnuson J."/>
            <person name="Mondo S."/>
            <person name="Nolan M."/>
            <person name="Ohm R."/>
            <person name="Pangilinan J."/>
            <person name="Park H.-J."/>
            <person name="Ramirez L."/>
            <person name="Alfaro M."/>
            <person name="Sun H."/>
            <person name="Tritt A."/>
            <person name="Yoshinaga Y."/>
            <person name="Zwiers L.-H."/>
            <person name="Turgeon B."/>
            <person name="Goodwin S."/>
            <person name="Spatafora J."/>
            <person name="Crous P."/>
            <person name="Grigoriev I."/>
        </authorList>
    </citation>
    <scope>NUCLEOTIDE SEQUENCE</scope>
    <source>
        <strain evidence="2 4">CBS 304.34</strain>
    </source>
</reference>
<feature type="compositionally biased region" description="Basic and acidic residues" evidence="1">
    <location>
        <begin position="99"/>
        <end position="117"/>
    </location>
</feature>
<dbReference type="OrthoDB" id="10402634at2759"/>
<evidence type="ECO:0000313" key="4">
    <source>
        <dbReference type="RefSeq" id="XP_033570507.1"/>
    </source>
</evidence>
<feature type="compositionally biased region" description="Basic and acidic residues" evidence="1">
    <location>
        <begin position="129"/>
        <end position="140"/>
    </location>
</feature>
<feature type="compositionally biased region" description="Basic and acidic residues" evidence="1">
    <location>
        <begin position="12"/>
        <end position="21"/>
    </location>
</feature>
<dbReference type="AlphaFoldDB" id="A0A6A6Y4V1"/>
<evidence type="ECO:0000256" key="1">
    <source>
        <dbReference type="SAM" id="MobiDB-lite"/>
    </source>
</evidence>
<name>A0A6A6Y4V1_9PEZI</name>
<dbReference type="RefSeq" id="XP_033570507.1">
    <property type="nucleotide sequence ID" value="XM_033722454.1"/>
</dbReference>